<evidence type="ECO:0000313" key="4">
    <source>
        <dbReference type="Proteomes" id="UP000238541"/>
    </source>
</evidence>
<dbReference type="Pfam" id="PF13435">
    <property type="entry name" value="Cytochrome_C554"/>
    <property type="match status" value="1"/>
</dbReference>
<evidence type="ECO:0000256" key="1">
    <source>
        <dbReference type="SAM" id="Phobius"/>
    </source>
</evidence>
<dbReference type="InterPro" id="IPR023155">
    <property type="entry name" value="Cyt_c-552/4"/>
</dbReference>
<dbReference type="Gene3D" id="1.10.1130.10">
    <property type="entry name" value="Flavocytochrome C3, Chain A"/>
    <property type="match status" value="1"/>
</dbReference>
<dbReference type="Proteomes" id="UP000238541">
    <property type="component" value="Unassembled WGS sequence"/>
</dbReference>
<dbReference type="EMBL" id="NIRS01000002">
    <property type="protein sequence ID" value="PPK39103.1"/>
    <property type="molecule type" value="Genomic_DNA"/>
</dbReference>
<keyword evidence="4" id="KW-1185">Reference proteome</keyword>
<accession>A0A2S6FNX6</accession>
<gene>
    <name evidence="3" type="ORF">CD175_06295</name>
</gene>
<evidence type="ECO:0000259" key="2">
    <source>
        <dbReference type="Pfam" id="PF13435"/>
    </source>
</evidence>
<protein>
    <submittedName>
        <fullName evidence="3">Cytochrome c family protein</fullName>
    </submittedName>
</protein>
<reference evidence="4" key="1">
    <citation type="submission" date="2017-06" db="EMBL/GenBank/DDBJ databases">
        <authorList>
            <person name="Furmanczyk E.M."/>
        </authorList>
    </citation>
    <scope>NUCLEOTIDE SEQUENCE [LARGE SCALE GENOMIC DNA]</scope>
    <source>
        <strain evidence="4">AP3_16</strain>
    </source>
</reference>
<keyword evidence="1" id="KW-0812">Transmembrane</keyword>
<dbReference type="SUPFAM" id="SSF48695">
    <property type="entry name" value="Multiheme cytochromes"/>
    <property type="match status" value="1"/>
</dbReference>
<feature type="transmembrane region" description="Helical" evidence="1">
    <location>
        <begin position="43"/>
        <end position="62"/>
    </location>
</feature>
<dbReference type="AlphaFoldDB" id="A0A2S6FNX6"/>
<organism evidence="3 4">
    <name type="scientific">Pseudomonas laurylsulfatiphila</name>
    <dbReference type="NCBI Taxonomy" id="2011015"/>
    <lineage>
        <taxon>Bacteria</taxon>
        <taxon>Pseudomonadati</taxon>
        <taxon>Pseudomonadota</taxon>
        <taxon>Gammaproteobacteria</taxon>
        <taxon>Pseudomonadales</taxon>
        <taxon>Pseudomonadaceae</taxon>
        <taxon>Pseudomonas</taxon>
    </lineage>
</organism>
<keyword evidence="1" id="KW-0472">Membrane</keyword>
<evidence type="ECO:0000313" key="3">
    <source>
        <dbReference type="EMBL" id="PPK39103.1"/>
    </source>
</evidence>
<dbReference type="InterPro" id="IPR036280">
    <property type="entry name" value="Multihaem_cyt_sf"/>
</dbReference>
<sequence>MSHSRSTCAQLALHGLSALIVLWTISAGSYMAMFNVPPGVKLAIVDLNISLATLFIPLFLALRPLARRILFFLACLLTVTLVAADEPQSNNNQGNDNQSNEKWLEPARSRLMHVNGGMPFFPHRANTTGNLVLNVKDFDNAQVCGACHTEIYKQWRSSMMSQAWDEPIYRALLKRASSATEGKVDNFCTGCHTPIGLTTGQITSQVNRSSVEDSAKNTPMPGVDCETCHNISARTGLDNGAYVLSPRAHGKPTKFGPRKDAVSPYHDTVYSALHTRSDFCGTCHNVTHPFSSVAVERTYDEWQESTYSLNDVTCQSCHMPGFKGKAAIMGPDREEVASHWFSGANAMMLNHLGQDEGAQRARNMLARAGEITFEQLPAAIVAGQYTSVAVKVSNVGAGHKLPTGFPEGREMWIDFRVQDATGREIYRLGSIKDGKTEVNTRNFKVHIGDKDGNPLDVEVWNATQILSDNRILPKGYDIGEFSFLVPADAVGPLTLTADLNYWPFSQKLADYLLGKDKVQVEITRMSNVTQSVPLSTSLPVAGADTGAVSAPGLAPVLQGDNQKTTDANRFVTFRLR</sequence>
<feature type="domain" description="Cytochrome c-552/4" evidence="2">
    <location>
        <begin position="143"/>
        <end position="229"/>
    </location>
</feature>
<keyword evidence="1" id="KW-1133">Transmembrane helix</keyword>
<feature type="transmembrane region" description="Helical" evidence="1">
    <location>
        <begin position="69"/>
        <end position="84"/>
    </location>
</feature>
<comment type="caution">
    <text evidence="3">The sequence shown here is derived from an EMBL/GenBank/DDBJ whole genome shotgun (WGS) entry which is preliminary data.</text>
</comment>
<dbReference type="RefSeq" id="WP_104448182.1">
    <property type="nucleotide sequence ID" value="NZ_JBLZZR010000014.1"/>
</dbReference>
<proteinExistence type="predicted"/>
<name>A0A2S6FNX6_9PSED</name>